<evidence type="ECO:0000313" key="1">
    <source>
        <dbReference type="EMBL" id="CAC38377.1"/>
    </source>
</evidence>
<dbReference type="EMBL" id="AJ279815">
    <property type="protein sequence ID" value="CAC38377.1"/>
    <property type="molecule type" value="Genomic_DNA"/>
</dbReference>
<accession>Q91U96</accession>
<reference evidence="1" key="1">
    <citation type="journal article" date="2000" name="J. Gen. Virol.">
        <title>Phylogenetic position of the Diadromus pulchellus ascovirus DNA polymerase among viruses with large double-stranded DNA genomes.</title>
        <authorList>
            <person name="Stasiak K."/>
            <person name="Demattei M.V."/>
            <person name="Federici B.A."/>
            <person name="Bigot Y."/>
        </authorList>
    </citation>
    <scope>NUCLEOTIDE SEQUENCE</scope>
</reference>
<feature type="non-terminal residue" evidence="1">
    <location>
        <position position="133"/>
    </location>
</feature>
<sequence length="133" mass="15316">MNLFRRMRPDKFVKCYKIVQVFENTQVDVYRFVGGDLRERTRAVLGLGDLYVLHVSDWSEEVGKVTALLVQVSGYHVFVSCERTVVSVVAVFVKDLVGLERVYEVSGVLRPRVSWRFALQFQESARTLYSVCC</sequence>
<name>Q91U96_9VIRU</name>
<proteinExistence type="predicted"/>
<organism evidence="1">
    <name type="scientific">Diadromus pulchellus ascovirus 4a</name>
    <dbReference type="NCBI Taxonomy" id="158683"/>
    <lineage>
        <taxon>Viruses</taxon>
        <taxon>Varidnaviria</taxon>
        <taxon>Bamfordvirae</taxon>
        <taxon>Nucleocytoviricota</taxon>
        <taxon>Megaviricetes</taxon>
        <taxon>Pimascovirales</taxon>
        <taxon>Pimascovirales incertae sedis</taxon>
        <taxon>Ascoviridae</taxon>
        <taxon>Toursvirus</taxon>
        <taxon>Toursvirus dptv1a</taxon>
    </lineage>
</organism>
<protein>
    <submittedName>
        <fullName evidence="1">Uncharacterized protein</fullName>
    </submittedName>
</protein>
<reference evidence="1" key="2">
    <citation type="submission" date="2001-05" db="EMBL/GenBank/DDBJ databases">
        <authorList>
            <person name="Bigot Y."/>
        </authorList>
    </citation>
    <scope>NUCLEOTIDE SEQUENCE</scope>
</reference>